<evidence type="ECO:0000256" key="5">
    <source>
        <dbReference type="ARBA" id="ARBA00020264"/>
    </source>
</evidence>
<organism evidence="10 11">
    <name type="scientific">Coemansia interrupta</name>
    <dbReference type="NCBI Taxonomy" id="1126814"/>
    <lineage>
        <taxon>Eukaryota</taxon>
        <taxon>Fungi</taxon>
        <taxon>Fungi incertae sedis</taxon>
        <taxon>Zoopagomycota</taxon>
        <taxon>Kickxellomycotina</taxon>
        <taxon>Kickxellomycetes</taxon>
        <taxon>Kickxellales</taxon>
        <taxon>Kickxellaceae</taxon>
        <taxon>Coemansia</taxon>
    </lineage>
</organism>
<comment type="pathway">
    <text evidence="3">tRNA modification; 5-methoxycarbonylmethyl-2-thiouridine-tRNA biosynthesis.</text>
</comment>
<accession>A0A9W8HL12</accession>
<dbReference type="Pfam" id="PF10483">
    <property type="entry name" value="Elong_Iki1"/>
    <property type="match status" value="1"/>
</dbReference>
<name>A0A9W8HL12_9FUNG</name>
<keyword evidence="7" id="KW-0819">tRNA processing</keyword>
<gene>
    <name evidence="10" type="ORF">GGI15_000812</name>
</gene>
<dbReference type="InterPro" id="IPR027417">
    <property type="entry name" value="P-loop_NTPase"/>
</dbReference>
<comment type="similarity">
    <text evidence="4">Belongs to the ELP5 family.</text>
</comment>
<dbReference type="GO" id="GO:0000049">
    <property type="term" value="F:tRNA binding"/>
    <property type="evidence" value="ECO:0007669"/>
    <property type="project" value="TreeGrafter"/>
</dbReference>
<dbReference type="PANTHER" id="PTHR15641">
    <property type="entry name" value="ELONGATOR COMPLEX PROTEIN 5"/>
    <property type="match status" value="1"/>
</dbReference>
<keyword evidence="6" id="KW-0963">Cytoplasm</keyword>
<evidence type="ECO:0000313" key="10">
    <source>
        <dbReference type="EMBL" id="KAJ2787328.1"/>
    </source>
</evidence>
<dbReference type="GO" id="GO:0002098">
    <property type="term" value="P:tRNA wobble uridine modification"/>
    <property type="evidence" value="ECO:0007669"/>
    <property type="project" value="InterPro"/>
</dbReference>
<dbReference type="GO" id="GO:0005829">
    <property type="term" value="C:cytosol"/>
    <property type="evidence" value="ECO:0007669"/>
    <property type="project" value="TreeGrafter"/>
</dbReference>
<proteinExistence type="inferred from homology"/>
<feature type="region of interest" description="Disordered" evidence="9">
    <location>
        <begin position="260"/>
        <end position="309"/>
    </location>
</feature>
<dbReference type="PANTHER" id="PTHR15641:SF1">
    <property type="entry name" value="ELONGATOR COMPLEX PROTEIN 5"/>
    <property type="match status" value="1"/>
</dbReference>
<dbReference type="Proteomes" id="UP001140172">
    <property type="component" value="Unassembled WGS sequence"/>
</dbReference>
<evidence type="ECO:0000256" key="9">
    <source>
        <dbReference type="SAM" id="MobiDB-lite"/>
    </source>
</evidence>
<dbReference type="Gene3D" id="3.40.50.300">
    <property type="entry name" value="P-loop containing nucleotide triphosphate hydrolases"/>
    <property type="match status" value="1"/>
</dbReference>
<evidence type="ECO:0000256" key="4">
    <source>
        <dbReference type="ARBA" id="ARBA00009567"/>
    </source>
</evidence>
<evidence type="ECO:0000256" key="6">
    <source>
        <dbReference type="ARBA" id="ARBA00022490"/>
    </source>
</evidence>
<keyword evidence="8" id="KW-0539">Nucleus</keyword>
<evidence type="ECO:0000256" key="1">
    <source>
        <dbReference type="ARBA" id="ARBA00004123"/>
    </source>
</evidence>
<dbReference type="InterPro" id="IPR019519">
    <property type="entry name" value="Elp5"/>
</dbReference>
<protein>
    <recommendedName>
        <fullName evidence="5">Elongator complex protein 5</fullName>
    </recommendedName>
</protein>
<evidence type="ECO:0000313" key="11">
    <source>
        <dbReference type="Proteomes" id="UP001140172"/>
    </source>
</evidence>
<sequence length="375" mass="41228">MNATGLSIRRLATYQQYSAPLVIFSETAQQTALPLLESMVRESIARNMHVLAVCLDTLPSTEITSSPLVQVIDRRLTLESILRAAGPKSLPSEVGDQTSITRLQRDIETHIDRIKTLPTAEQGVLVVIDSLDRLLQVSQAATLVLLRSIRRAVGNSVKTRLLTRFGRDFDSPYPANALYELADAIIDVYPLDTLKKWMPGWYSDGKVEPFISLGDNDFWRGLVRLEHKRQSGKVGFEVSTFEINTKTGQPKFSPIDVSSAAQQALKDQTPEAPVSIPEPKGLPAATKTAATSAQLRDTQDQPAMSADPTANLSFNLSLTDKQRRDKANVELPYLEAQVISDGGVGTGGIGGSEIHYQLDNEDDWDDEDPDDDLEI</sequence>
<dbReference type="AlphaFoldDB" id="A0A9W8HL12"/>
<reference evidence="10" key="1">
    <citation type="submission" date="2022-07" db="EMBL/GenBank/DDBJ databases">
        <title>Phylogenomic reconstructions and comparative analyses of Kickxellomycotina fungi.</title>
        <authorList>
            <person name="Reynolds N.K."/>
            <person name="Stajich J.E."/>
            <person name="Barry K."/>
            <person name="Grigoriev I.V."/>
            <person name="Crous P."/>
            <person name="Smith M.E."/>
        </authorList>
    </citation>
    <scope>NUCLEOTIDE SEQUENCE</scope>
    <source>
        <strain evidence="10">BCRC 34489</strain>
    </source>
</reference>
<feature type="compositionally biased region" description="Acidic residues" evidence="9">
    <location>
        <begin position="359"/>
        <end position="375"/>
    </location>
</feature>
<dbReference type="CDD" id="cd19496">
    <property type="entry name" value="Elp5"/>
    <property type="match status" value="1"/>
</dbReference>
<feature type="region of interest" description="Disordered" evidence="9">
    <location>
        <begin position="340"/>
        <end position="375"/>
    </location>
</feature>
<feature type="compositionally biased region" description="Gly residues" evidence="9">
    <location>
        <begin position="342"/>
        <end position="351"/>
    </location>
</feature>
<feature type="compositionally biased region" description="Polar residues" evidence="9">
    <location>
        <begin position="288"/>
        <end position="309"/>
    </location>
</feature>
<dbReference type="GO" id="GO:0005634">
    <property type="term" value="C:nucleus"/>
    <property type="evidence" value="ECO:0007669"/>
    <property type="project" value="UniProtKB-SubCell"/>
</dbReference>
<evidence type="ECO:0000256" key="8">
    <source>
        <dbReference type="ARBA" id="ARBA00023242"/>
    </source>
</evidence>
<evidence type="ECO:0000256" key="7">
    <source>
        <dbReference type="ARBA" id="ARBA00022694"/>
    </source>
</evidence>
<dbReference type="OrthoDB" id="166907at2759"/>
<comment type="subcellular location">
    <subcellularLocation>
        <location evidence="2">Cytoplasm</location>
    </subcellularLocation>
    <subcellularLocation>
        <location evidence="1">Nucleus</location>
    </subcellularLocation>
</comment>
<evidence type="ECO:0000256" key="3">
    <source>
        <dbReference type="ARBA" id="ARBA00005043"/>
    </source>
</evidence>
<dbReference type="EMBL" id="JANBUM010000026">
    <property type="protein sequence ID" value="KAJ2787328.1"/>
    <property type="molecule type" value="Genomic_DNA"/>
</dbReference>
<evidence type="ECO:0000256" key="2">
    <source>
        <dbReference type="ARBA" id="ARBA00004496"/>
    </source>
</evidence>
<comment type="caution">
    <text evidence="10">The sequence shown here is derived from an EMBL/GenBank/DDBJ whole genome shotgun (WGS) entry which is preliminary data.</text>
</comment>
<keyword evidence="11" id="KW-1185">Reference proteome</keyword>
<dbReference type="GO" id="GO:0033588">
    <property type="term" value="C:elongator holoenzyme complex"/>
    <property type="evidence" value="ECO:0007669"/>
    <property type="project" value="InterPro"/>
</dbReference>